<accession>A0A518END1</accession>
<feature type="binding site" evidence="7">
    <location>
        <position position="261"/>
    </location>
    <ligand>
        <name>substrate</name>
    </ligand>
</feature>
<evidence type="ECO:0000256" key="7">
    <source>
        <dbReference type="PIRSR" id="PIRSR038994-2"/>
    </source>
</evidence>
<evidence type="ECO:0000256" key="8">
    <source>
        <dbReference type="PIRSR" id="PIRSR038994-3"/>
    </source>
</evidence>
<dbReference type="InterPro" id="IPR032466">
    <property type="entry name" value="Metal_Hydrolase"/>
</dbReference>
<gene>
    <name evidence="10" type="primary">nagA</name>
    <name evidence="10" type="ORF">Poly30_10940</name>
</gene>
<protein>
    <submittedName>
        <fullName evidence="10">N-acetylglucosamine-6-phosphate deacetylase</fullName>
        <ecNumber evidence="10">3.5.1.25</ecNumber>
    </submittedName>
</protein>
<dbReference type="SUPFAM" id="SSF51338">
    <property type="entry name" value="Composite domain of metallo-dependent hydrolases"/>
    <property type="match status" value="1"/>
</dbReference>
<sequence length="392" mass="41269">MQPTAPQRDARAYSAARIWPLTDAGAGHLEDHVILTSGEQIDRIVLTSEVPEGIRIHDFGDVDLVPGFIDVQVNGGGGVLFNDEPTVEGIRTIVRAHRRFGTTSMLPTFITDSAERMARARAAVHACLEAREPGVLGIHFEGPFLDERKTGAHDRDHVRAPTEADLAIILGESRGITLLTLAAQHLTAAIGARLTEAGVRITLGHCASTAEEAAAAFERGATGVTHLFNAMSPLESRAPGLVGAALASDTVSCGLILDGAHVAFPAAKAAFQALGRERLMLVTDAVQPVGTEMTEFLVGGQKVRLEGVSCINEEGNLAGSALDMATAIRNAVQVLGLGLEEAVWLATRSPANFLGIERQVGSLSAGMRADFTLLDRAQRVTSTVVGGRVSAE</sequence>
<dbReference type="InterPro" id="IPR003764">
    <property type="entry name" value="GlcNAc_6-P_deAcase"/>
</dbReference>
<dbReference type="Gene3D" id="2.30.40.10">
    <property type="entry name" value="Urease, subunit C, domain 1"/>
    <property type="match status" value="1"/>
</dbReference>
<dbReference type="InterPro" id="IPR006680">
    <property type="entry name" value="Amidohydro-rel"/>
</dbReference>
<evidence type="ECO:0000256" key="6">
    <source>
        <dbReference type="PIRSR" id="PIRSR038994-1"/>
    </source>
</evidence>
<keyword evidence="4 5" id="KW-0119">Carbohydrate metabolism</keyword>
<feature type="binding site" evidence="8">
    <location>
        <position position="226"/>
    </location>
    <ligand>
        <name>Zn(2+)</name>
        <dbReference type="ChEBI" id="CHEBI:29105"/>
    </ligand>
</feature>
<reference evidence="10 11" key="1">
    <citation type="submission" date="2019-02" db="EMBL/GenBank/DDBJ databases">
        <title>Deep-cultivation of Planctomycetes and their phenomic and genomic characterization uncovers novel biology.</title>
        <authorList>
            <person name="Wiegand S."/>
            <person name="Jogler M."/>
            <person name="Boedeker C."/>
            <person name="Pinto D."/>
            <person name="Vollmers J."/>
            <person name="Rivas-Marin E."/>
            <person name="Kohn T."/>
            <person name="Peeters S.H."/>
            <person name="Heuer A."/>
            <person name="Rast P."/>
            <person name="Oberbeckmann S."/>
            <person name="Bunk B."/>
            <person name="Jeske O."/>
            <person name="Meyerdierks A."/>
            <person name="Storesund J.E."/>
            <person name="Kallscheuer N."/>
            <person name="Luecker S."/>
            <person name="Lage O.M."/>
            <person name="Pohl T."/>
            <person name="Merkel B.J."/>
            <person name="Hornburger P."/>
            <person name="Mueller R.-W."/>
            <person name="Bruemmer F."/>
            <person name="Labrenz M."/>
            <person name="Spormann A.M."/>
            <person name="Op den Camp H."/>
            <person name="Overmann J."/>
            <person name="Amann R."/>
            <person name="Jetten M.S.M."/>
            <person name="Mascher T."/>
            <person name="Medema M.H."/>
            <person name="Devos D.P."/>
            <person name="Kaster A.-K."/>
            <person name="Ovreas L."/>
            <person name="Rohde M."/>
            <person name="Galperin M.Y."/>
            <person name="Jogler C."/>
        </authorList>
    </citation>
    <scope>NUCLEOTIDE SEQUENCE [LARGE SCALE GENOMIC DNA]</scope>
    <source>
        <strain evidence="10 11">Poly30</strain>
    </source>
</reference>
<dbReference type="Pfam" id="PF01979">
    <property type="entry name" value="Amidohydro_1"/>
    <property type="match status" value="1"/>
</dbReference>
<dbReference type="GO" id="GO:0006046">
    <property type="term" value="P:N-acetylglucosamine catabolic process"/>
    <property type="evidence" value="ECO:0007669"/>
    <property type="project" value="TreeGrafter"/>
</dbReference>
<dbReference type="GO" id="GO:0046872">
    <property type="term" value="F:metal ion binding"/>
    <property type="evidence" value="ECO:0007669"/>
    <property type="project" value="UniProtKB-KW"/>
</dbReference>
<keyword evidence="3 5" id="KW-0378">Hydrolase</keyword>
<evidence type="ECO:0000256" key="4">
    <source>
        <dbReference type="ARBA" id="ARBA00023277"/>
    </source>
</evidence>
<feature type="binding site" evidence="8">
    <location>
        <position position="141"/>
    </location>
    <ligand>
        <name>Zn(2+)</name>
        <dbReference type="ChEBI" id="CHEBI:29105"/>
    </ligand>
</feature>
<evidence type="ECO:0000313" key="11">
    <source>
        <dbReference type="Proteomes" id="UP000320390"/>
    </source>
</evidence>
<evidence type="ECO:0000256" key="1">
    <source>
        <dbReference type="ARBA" id="ARBA00010716"/>
    </source>
</evidence>
<dbReference type="SUPFAM" id="SSF51556">
    <property type="entry name" value="Metallo-dependent hydrolases"/>
    <property type="match status" value="1"/>
</dbReference>
<dbReference type="EC" id="3.5.1.25" evidence="10"/>
<comment type="cofactor">
    <cofactor evidence="8">
        <name>a divalent metal cation</name>
        <dbReference type="ChEBI" id="CHEBI:60240"/>
    </cofactor>
    <text evidence="8">Binds 1 divalent metal cation per subunit.</text>
</comment>
<evidence type="ECO:0000256" key="5">
    <source>
        <dbReference type="PIRNR" id="PIRNR038994"/>
    </source>
</evidence>
<dbReference type="GO" id="GO:0008448">
    <property type="term" value="F:N-acetylglucosamine-6-phosphate deacetylase activity"/>
    <property type="evidence" value="ECO:0007669"/>
    <property type="project" value="UniProtKB-EC"/>
</dbReference>
<organism evidence="10 11">
    <name type="scientific">Saltatorellus ferox</name>
    <dbReference type="NCBI Taxonomy" id="2528018"/>
    <lineage>
        <taxon>Bacteria</taxon>
        <taxon>Pseudomonadati</taxon>
        <taxon>Planctomycetota</taxon>
        <taxon>Planctomycetia</taxon>
        <taxon>Planctomycetia incertae sedis</taxon>
        <taxon>Saltatorellus</taxon>
    </lineage>
</organism>
<keyword evidence="11" id="KW-1185">Reference proteome</keyword>
<evidence type="ECO:0000256" key="3">
    <source>
        <dbReference type="ARBA" id="ARBA00022801"/>
    </source>
</evidence>
<feature type="binding site" evidence="7">
    <location>
        <begin position="229"/>
        <end position="230"/>
    </location>
    <ligand>
        <name>substrate</name>
    </ligand>
</feature>
<dbReference type="RefSeq" id="WP_419190994.1">
    <property type="nucleotide sequence ID" value="NZ_CP036434.1"/>
</dbReference>
<dbReference type="InterPro" id="IPR011059">
    <property type="entry name" value="Metal-dep_hydrolase_composite"/>
</dbReference>
<feature type="binding site" evidence="7">
    <location>
        <position position="152"/>
    </location>
    <ligand>
        <name>substrate</name>
    </ligand>
</feature>
<dbReference type="PIRSF" id="PIRSF038994">
    <property type="entry name" value="NagA"/>
    <property type="match status" value="1"/>
</dbReference>
<dbReference type="EMBL" id="CP036434">
    <property type="protein sequence ID" value="QDV05596.1"/>
    <property type="molecule type" value="Genomic_DNA"/>
</dbReference>
<keyword evidence="2 8" id="KW-0479">Metal-binding</keyword>
<feature type="active site" description="Proton donor/acceptor" evidence="6">
    <location>
        <position position="284"/>
    </location>
</feature>
<name>A0A518END1_9BACT</name>
<evidence type="ECO:0000256" key="2">
    <source>
        <dbReference type="ARBA" id="ARBA00022723"/>
    </source>
</evidence>
<feature type="binding site" evidence="7">
    <location>
        <begin position="317"/>
        <end position="319"/>
    </location>
    <ligand>
        <name>substrate</name>
    </ligand>
</feature>
<dbReference type="PANTHER" id="PTHR11113">
    <property type="entry name" value="N-ACETYLGLUCOSAMINE-6-PHOSPHATE DEACETYLASE"/>
    <property type="match status" value="1"/>
</dbReference>
<dbReference type="NCBIfam" id="TIGR00221">
    <property type="entry name" value="nagA"/>
    <property type="match status" value="1"/>
</dbReference>
<evidence type="ECO:0000259" key="9">
    <source>
        <dbReference type="Pfam" id="PF01979"/>
    </source>
</evidence>
<feature type="binding site" evidence="7">
    <location>
        <position position="237"/>
    </location>
    <ligand>
        <name>substrate</name>
    </ligand>
</feature>
<dbReference type="Gene3D" id="3.20.20.140">
    <property type="entry name" value="Metal-dependent hydrolases"/>
    <property type="match status" value="1"/>
</dbReference>
<comment type="similarity">
    <text evidence="1 5">Belongs to the metallo-dependent hydrolases superfamily. NagA family.</text>
</comment>
<dbReference type="AlphaFoldDB" id="A0A518END1"/>
<dbReference type="PANTHER" id="PTHR11113:SF14">
    <property type="entry name" value="N-ACETYLGLUCOSAMINE-6-PHOSPHATE DEACETYLASE"/>
    <property type="match status" value="1"/>
</dbReference>
<feature type="binding site" evidence="8">
    <location>
        <position position="205"/>
    </location>
    <ligand>
        <name>Zn(2+)</name>
        <dbReference type="ChEBI" id="CHEBI:29105"/>
    </ligand>
</feature>
<dbReference type="Proteomes" id="UP000320390">
    <property type="component" value="Chromosome"/>
</dbReference>
<evidence type="ECO:0000313" key="10">
    <source>
        <dbReference type="EMBL" id="QDV05596.1"/>
    </source>
</evidence>
<proteinExistence type="inferred from homology"/>
<feature type="domain" description="Amidohydrolase-related" evidence="9">
    <location>
        <begin position="64"/>
        <end position="389"/>
    </location>
</feature>